<reference evidence="2 3" key="1">
    <citation type="submission" date="2015-08" db="EMBL/GenBank/DDBJ databases">
        <title>Genome sequencing of Penicillium nordicum.</title>
        <authorList>
            <person name="Nguyen H.D."/>
            <person name="Seifert K.A."/>
        </authorList>
    </citation>
    <scope>NUCLEOTIDE SEQUENCE [LARGE SCALE GENOMIC DNA]</scope>
    <source>
        <strain evidence="2 3">DAOMC 185683</strain>
    </source>
</reference>
<keyword evidence="3" id="KW-1185">Reference proteome</keyword>
<feature type="compositionally biased region" description="Acidic residues" evidence="1">
    <location>
        <begin position="1"/>
        <end position="10"/>
    </location>
</feature>
<protein>
    <submittedName>
        <fullName evidence="2">Uncharacterized protein</fullName>
    </submittedName>
</protein>
<dbReference type="Proteomes" id="UP000037696">
    <property type="component" value="Unassembled WGS sequence"/>
</dbReference>
<comment type="caution">
    <text evidence="2">The sequence shown here is derived from an EMBL/GenBank/DDBJ whole genome shotgun (WGS) entry which is preliminary data.</text>
</comment>
<feature type="region of interest" description="Disordered" evidence="1">
    <location>
        <begin position="1"/>
        <end position="50"/>
    </location>
</feature>
<gene>
    <name evidence="2" type="ORF">ACN38_g11121</name>
</gene>
<dbReference type="STRING" id="229535.A0A0M9WB90"/>
<evidence type="ECO:0000256" key="1">
    <source>
        <dbReference type="SAM" id="MobiDB-lite"/>
    </source>
</evidence>
<dbReference type="EMBL" id="LHQQ01000274">
    <property type="protein sequence ID" value="KOS38075.1"/>
    <property type="molecule type" value="Genomic_DNA"/>
</dbReference>
<feature type="compositionally biased region" description="Polar residues" evidence="1">
    <location>
        <begin position="12"/>
        <end position="25"/>
    </location>
</feature>
<dbReference type="AlphaFoldDB" id="A0A0M9WB90"/>
<sequence length="215" mass="24725">MTDYSEDDNAGEGSSRSLPASRQTSPAPAPEEQQQKQQQPDSYVIRPRTQATNLPEEKTIKLNKGIKLLLDGSNPARWKRQIEYGLRMIRIHEVADYKLPRPEETDPDYDIWEYWSRIACGWIESLLDQGIITILESGVDTFPSRADDMMRAVETLVRRLDNVKRQVIKFHNMKRSDFSSADAFIIAYLAQYNQLGLHKVEPHPFGAIFRYALPS</sequence>
<accession>A0A0M9WB90</accession>
<organism evidence="2 3">
    <name type="scientific">Penicillium nordicum</name>
    <dbReference type="NCBI Taxonomy" id="229535"/>
    <lineage>
        <taxon>Eukaryota</taxon>
        <taxon>Fungi</taxon>
        <taxon>Dikarya</taxon>
        <taxon>Ascomycota</taxon>
        <taxon>Pezizomycotina</taxon>
        <taxon>Eurotiomycetes</taxon>
        <taxon>Eurotiomycetidae</taxon>
        <taxon>Eurotiales</taxon>
        <taxon>Aspergillaceae</taxon>
        <taxon>Penicillium</taxon>
    </lineage>
</organism>
<evidence type="ECO:0000313" key="2">
    <source>
        <dbReference type="EMBL" id="KOS38075.1"/>
    </source>
</evidence>
<feature type="compositionally biased region" description="Low complexity" evidence="1">
    <location>
        <begin position="30"/>
        <end position="40"/>
    </location>
</feature>
<evidence type="ECO:0000313" key="3">
    <source>
        <dbReference type="Proteomes" id="UP000037696"/>
    </source>
</evidence>
<dbReference type="OrthoDB" id="10439118at2759"/>
<name>A0A0M9WB90_9EURO</name>
<proteinExistence type="predicted"/>